<dbReference type="Gene3D" id="3.40.30.10">
    <property type="entry name" value="Glutaredoxin"/>
    <property type="match status" value="1"/>
</dbReference>
<dbReference type="PROSITE" id="PS51257">
    <property type="entry name" value="PROKAR_LIPOPROTEIN"/>
    <property type="match status" value="1"/>
</dbReference>
<dbReference type="InterPro" id="IPR036249">
    <property type="entry name" value="Thioredoxin-like_sf"/>
</dbReference>
<protein>
    <submittedName>
        <fullName evidence="5">SCO family protein</fullName>
    </submittedName>
</protein>
<sequence>MTKFKIIFPLLLFIGLLSACGEQYDGDFSYKVRDFTFTNQDGKEVDKSDLEGKFWIADFIFTNCTSVCPPMTANMASLQDQLKDAGLQDDVQLVSFSVDPEHDTPEALKEYAQQRGGTTDNWDLLTGYDFDTIKKFSVKSFKSILEKLPDSNQFMHGTSFYIVTPEGEAIKSYNGKKASNMEKIVADIKDMM</sequence>
<feature type="chain" id="PRO_5047147479" evidence="3">
    <location>
        <begin position="20"/>
        <end position="192"/>
    </location>
</feature>
<evidence type="ECO:0000256" key="2">
    <source>
        <dbReference type="ARBA" id="ARBA00023008"/>
    </source>
</evidence>
<accession>A0ABW2UT02</accession>
<keyword evidence="3" id="KW-0732">Signal</keyword>
<dbReference type="EMBL" id="JBHTGR010000001">
    <property type="protein sequence ID" value="MFC7745660.1"/>
    <property type="molecule type" value="Genomic_DNA"/>
</dbReference>
<keyword evidence="6" id="KW-1185">Reference proteome</keyword>
<reference evidence="6" key="1">
    <citation type="journal article" date="2019" name="Int. J. Syst. Evol. Microbiol.">
        <title>The Global Catalogue of Microorganisms (GCM) 10K type strain sequencing project: providing services to taxonomists for standard genome sequencing and annotation.</title>
        <authorList>
            <consortium name="The Broad Institute Genomics Platform"/>
            <consortium name="The Broad Institute Genome Sequencing Center for Infectious Disease"/>
            <person name="Wu L."/>
            <person name="Ma J."/>
        </authorList>
    </citation>
    <scope>NUCLEOTIDE SEQUENCE [LARGE SCALE GENOMIC DNA]</scope>
    <source>
        <strain evidence="6">JCM 30234</strain>
    </source>
</reference>
<feature type="signal peptide" evidence="3">
    <location>
        <begin position="1"/>
        <end position="19"/>
    </location>
</feature>
<evidence type="ECO:0000256" key="3">
    <source>
        <dbReference type="SAM" id="SignalP"/>
    </source>
</evidence>
<dbReference type="RefSeq" id="WP_382357140.1">
    <property type="nucleotide sequence ID" value="NZ_JBHTGR010000001.1"/>
</dbReference>
<name>A0ABW2UT02_9BACI</name>
<dbReference type="InterPro" id="IPR013766">
    <property type="entry name" value="Thioredoxin_domain"/>
</dbReference>
<dbReference type="PANTHER" id="PTHR12151:SF25">
    <property type="entry name" value="LINALOOL DEHYDRATASE_ISOMERASE DOMAIN-CONTAINING PROTEIN"/>
    <property type="match status" value="1"/>
</dbReference>
<dbReference type="PANTHER" id="PTHR12151">
    <property type="entry name" value="ELECTRON TRANSPORT PROTIN SCO1/SENC FAMILY MEMBER"/>
    <property type="match status" value="1"/>
</dbReference>
<dbReference type="SUPFAM" id="SSF52833">
    <property type="entry name" value="Thioredoxin-like"/>
    <property type="match status" value="1"/>
</dbReference>
<evidence type="ECO:0000313" key="5">
    <source>
        <dbReference type="EMBL" id="MFC7745660.1"/>
    </source>
</evidence>
<keyword evidence="2" id="KW-0186">Copper</keyword>
<dbReference type="InterPro" id="IPR003782">
    <property type="entry name" value="SCO1/SenC"/>
</dbReference>
<dbReference type="PROSITE" id="PS51352">
    <property type="entry name" value="THIOREDOXIN_2"/>
    <property type="match status" value="1"/>
</dbReference>
<evidence type="ECO:0000313" key="6">
    <source>
        <dbReference type="Proteomes" id="UP001596620"/>
    </source>
</evidence>
<organism evidence="5 6">
    <name type="scientific">Lentibacillus kimchii</name>
    <dbReference type="NCBI Taxonomy" id="1542911"/>
    <lineage>
        <taxon>Bacteria</taxon>
        <taxon>Bacillati</taxon>
        <taxon>Bacillota</taxon>
        <taxon>Bacilli</taxon>
        <taxon>Bacillales</taxon>
        <taxon>Bacillaceae</taxon>
        <taxon>Lentibacillus</taxon>
    </lineage>
</organism>
<dbReference type="Pfam" id="PF02630">
    <property type="entry name" value="SCO1-SenC"/>
    <property type="match status" value="1"/>
</dbReference>
<comment type="caution">
    <text evidence="5">The sequence shown here is derived from an EMBL/GenBank/DDBJ whole genome shotgun (WGS) entry which is preliminary data.</text>
</comment>
<proteinExistence type="inferred from homology"/>
<comment type="similarity">
    <text evidence="1">Belongs to the SCO1/2 family.</text>
</comment>
<dbReference type="CDD" id="cd02968">
    <property type="entry name" value="SCO"/>
    <property type="match status" value="1"/>
</dbReference>
<dbReference type="Proteomes" id="UP001596620">
    <property type="component" value="Unassembled WGS sequence"/>
</dbReference>
<evidence type="ECO:0000259" key="4">
    <source>
        <dbReference type="PROSITE" id="PS51352"/>
    </source>
</evidence>
<gene>
    <name evidence="5" type="ORF">ACFQU8_00205</name>
</gene>
<evidence type="ECO:0000256" key="1">
    <source>
        <dbReference type="ARBA" id="ARBA00010996"/>
    </source>
</evidence>
<feature type="domain" description="Thioredoxin" evidence="4">
    <location>
        <begin position="26"/>
        <end position="192"/>
    </location>
</feature>